<feature type="region of interest" description="Disordered" evidence="1">
    <location>
        <begin position="69"/>
        <end position="88"/>
    </location>
</feature>
<feature type="compositionally biased region" description="Polar residues" evidence="1">
    <location>
        <begin position="71"/>
        <end position="85"/>
    </location>
</feature>
<dbReference type="AlphaFoldDB" id="A0A7J7HNI2"/>
<protein>
    <submittedName>
        <fullName evidence="3">Uncharacterized protein</fullName>
    </submittedName>
</protein>
<evidence type="ECO:0000313" key="3">
    <source>
        <dbReference type="EMBL" id="KAF5954392.1"/>
    </source>
</evidence>
<organism evidence="3 4">
    <name type="scientific">Camellia sinensis</name>
    <name type="common">Tea plant</name>
    <name type="synonym">Thea sinensis</name>
    <dbReference type="NCBI Taxonomy" id="4442"/>
    <lineage>
        <taxon>Eukaryota</taxon>
        <taxon>Viridiplantae</taxon>
        <taxon>Streptophyta</taxon>
        <taxon>Embryophyta</taxon>
        <taxon>Tracheophyta</taxon>
        <taxon>Spermatophyta</taxon>
        <taxon>Magnoliopsida</taxon>
        <taxon>eudicotyledons</taxon>
        <taxon>Gunneridae</taxon>
        <taxon>Pentapetalae</taxon>
        <taxon>asterids</taxon>
        <taxon>Ericales</taxon>
        <taxon>Theaceae</taxon>
        <taxon>Camellia</taxon>
    </lineage>
</organism>
<gene>
    <name evidence="3" type="ORF">HYC85_007248</name>
</gene>
<evidence type="ECO:0000256" key="1">
    <source>
        <dbReference type="SAM" id="MobiDB-lite"/>
    </source>
</evidence>
<sequence>MKGGGSSFTVPPKRRWRCLVVAVLGLVFLSMLVPLVFLLGLHSGFHSTSAYATEPQTSTSNVLKVFDQHNRANSGNQTKTQTDQSKPVDALISRSMPTLPKDQLYVARAYYPSIAKLPAQDKLSHAMKQNIQEFERVLSETTTDADLPQQ</sequence>
<feature type="transmembrane region" description="Helical" evidence="2">
    <location>
        <begin position="20"/>
        <end position="41"/>
    </location>
</feature>
<keyword evidence="4" id="KW-1185">Reference proteome</keyword>
<keyword evidence="2" id="KW-0472">Membrane</keyword>
<comment type="caution">
    <text evidence="3">The sequence shown here is derived from an EMBL/GenBank/DDBJ whole genome shotgun (WGS) entry which is preliminary data.</text>
</comment>
<dbReference type="EMBL" id="JACBKZ010000003">
    <property type="protein sequence ID" value="KAF5954392.1"/>
    <property type="molecule type" value="Genomic_DNA"/>
</dbReference>
<keyword evidence="2" id="KW-0812">Transmembrane</keyword>
<name>A0A7J7HNI2_CAMSI</name>
<dbReference type="Proteomes" id="UP000593564">
    <property type="component" value="Unassembled WGS sequence"/>
</dbReference>
<accession>A0A7J7HNI2</accession>
<evidence type="ECO:0000256" key="2">
    <source>
        <dbReference type="SAM" id="Phobius"/>
    </source>
</evidence>
<reference evidence="3 4" key="2">
    <citation type="submission" date="2020-07" db="EMBL/GenBank/DDBJ databases">
        <title>Genome assembly of wild tea tree DASZ reveals pedigree and selection history of tea varieties.</title>
        <authorList>
            <person name="Zhang W."/>
        </authorList>
    </citation>
    <scope>NUCLEOTIDE SEQUENCE [LARGE SCALE GENOMIC DNA]</scope>
    <source>
        <strain evidence="4">cv. G240</strain>
        <tissue evidence="3">Leaf</tissue>
    </source>
</reference>
<reference evidence="4" key="1">
    <citation type="journal article" date="2020" name="Nat. Commun.">
        <title>Genome assembly of wild tea tree DASZ reveals pedigree and selection history of tea varieties.</title>
        <authorList>
            <person name="Zhang W."/>
            <person name="Zhang Y."/>
            <person name="Qiu H."/>
            <person name="Guo Y."/>
            <person name="Wan H."/>
            <person name="Zhang X."/>
            <person name="Scossa F."/>
            <person name="Alseekh S."/>
            <person name="Zhang Q."/>
            <person name="Wang P."/>
            <person name="Xu L."/>
            <person name="Schmidt M.H."/>
            <person name="Jia X."/>
            <person name="Li D."/>
            <person name="Zhu A."/>
            <person name="Guo F."/>
            <person name="Chen W."/>
            <person name="Ni D."/>
            <person name="Usadel B."/>
            <person name="Fernie A.R."/>
            <person name="Wen W."/>
        </authorList>
    </citation>
    <scope>NUCLEOTIDE SEQUENCE [LARGE SCALE GENOMIC DNA]</scope>
    <source>
        <strain evidence="4">cv. G240</strain>
    </source>
</reference>
<keyword evidence="2" id="KW-1133">Transmembrane helix</keyword>
<proteinExistence type="predicted"/>
<evidence type="ECO:0000313" key="4">
    <source>
        <dbReference type="Proteomes" id="UP000593564"/>
    </source>
</evidence>
<dbReference type="Pfam" id="PF25557">
    <property type="entry name" value="GAUT_1"/>
    <property type="match status" value="1"/>
</dbReference>